<dbReference type="Proteomes" id="UP000315343">
    <property type="component" value="Unassembled WGS sequence"/>
</dbReference>
<feature type="transmembrane region" description="Helical" evidence="4">
    <location>
        <begin position="55"/>
        <end position="72"/>
    </location>
</feature>
<dbReference type="Pfam" id="PF02875">
    <property type="entry name" value="Mur_ligase_C"/>
    <property type="match status" value="1"/>
</dbReference>
<organism evidence="7 8">
    <name type="scientific">Sedimentibacter saalensis</name>
    <dbReference type="NCBI Taxonomy" id="130788"/>
    <lineage>
        <taxon>Bacteria</taxon>
        <taxon>Bacillati</taxon>
        <taxon>Bacillota</taxon>
        <taxon>Tissierellia</taxon>
        <taxon>Sedimentibacter</taxon>
    </lineage>
</organism>
<keyword evidence="8" id="KW-1185">Reference proteome</keyword>
<feature type="transmembrane region" description="Helical" evidence="4">
    <location>
        <begin position="116"/>
        <end position="139"/>
    </location>
</feature>
<dbReference type="SUPFAM" id="SSF53623">
    <property type="entry name" value="MurD-like peptide ligases, catalytic domain"/>
    <property type="match status" value="1"/>
</dbReference>
<keyword evidence="4" id="KW-1133">Transmembrane helix</keyword>
<evidence type="ECO:0000256" key="2">
    <source>
        <dbReference type="ARBA" id="ARBA00022741"/>
    </source>
</evidence>
<dbReference type="Pfam" id="PF08245">
    <property type="entry name" value="Mur_ligase_M"/>
    <property type="match status" value="1"/>
</dbReference>
<dbReference type="RefSeq" id="WP_145080535.1">
    <property type="nucleotide sequence ID" value="NZ_VLKH01000002.1"/>
</dbReference>
<evidence type="ECO:0000313" key="8">
    <source>
        <dbReference type="Proteomes" id="UP000315343"/>
    </source>
</evidence>
<dbReference type="AlphaFoldDB" id="A0A562JHD2"/>
<accession>A0A562JHD2</accession>
<evidence type="ECO:0000259" key="6">
    <source>
        <dbReference type="Pfam" id="PF08245"/>
    </source>
</evidence>
<name>A0A562JHD2_9FIRM</name>
<keyword evidence="4" id="KW-0812">Transmembrane</keyword>
<feature type="transmembrane region" description="Helical" evidence="4">
    <location>
        <begin position="78"/>
        <end position="95"/>
    </location>
</feature>
<dbReference type="SUPFAM" id="SSF53244">
    <property type="entry name" value="MurD-like peptide ligases, peptide-binding domain"/>
    <property type="match status" value="1"/>
</dbReference>
<proteinExistence type="predicted"/>
<dbReference type="InterPro" id="IPR004101">
    <property type="entry name" value="Mur_ligase_C"/>
</dbReference>
<evidence type="ECO:0000313" key="7">
    <source>
        <dbReference type="EMBL" id="TWH82609.1"/>
    </source>
</evidence>
<dbReference type="EMBL" id="VLKH01000002">
    <property type="protein sequence ID" value="TWH82609.1"/>
    <property type="molecule type" value="Genomic_DNA"/>
</dbReference>
<gene>
    <name evidence="7" type="ORF">LY60_00911</name>
</gene>
<feature type="domain" description="Mur ligase C-terminal" evidence="5">
    <location>
        <begin position="413"/>
        <end position="535"/>
    </location>
</feature>
<dbReference type="OrthoDB" id="9801978at2"/>
<dbReference type="PANTHER" id="PTHR43024:SF1">
    <property type="entry name" value="UDP-N-ACETYLMURAMOYL-TRIPEPTIDE--D-ALANYL-D-ALANINE LIGASE"/>
    <property type="match status" value="1"/>
</dbReference>
<dbReference type="InterPro" id="IPR036615">
    <property type="entry name" value="Mur_ligase_C_dom_sf"/>
</dbReference>
<dbReference type="GO" id="GO:0016881">
    <property type="term" value="F:acid-amino acid ligase activity"/>
    <property type="evidence" value="ECO:0007669"/>
    <property type="project" value="InterPro"/>
</dbReference>
<keyword evidence="2" id="KW-0547">Nucleotide-binding</keyword>
<dbReference type="Gene3D" id="3.40.1190.10">
    <property type="entry name" value="Mur-like, catalytic domain"/>
    <property type="match status" value="1"/>
</dbReference>
<evidence type="ECO:0000259" key="5">
    <source>
        <dbReference type="Pfam" id="PF02875"/>
    </source>
</evidence>
<sequence length="546" mass="61120">MQSLILLFTACWFLLCALKLKFSLHMVQIEGYDLYKYTEWMNSHKDKIYTIKDKAYALISAVNGVFFVIASIKGDNNLYSYSIASSIFTSLFLYLGNRTKYESKKPLVFTSRAKRLYGISMGLVAADFLIVLLLVKVFLKDVTDYFPLWAGILSVVYYFCSYYMAGAIYIANPIEKNINQKYYTVASNKIKNMKNVKSIGITGSYGKTSTKFFSATILSEKYKVLNTPESYNTPMGISKIINNDLDENFDIFIAELGATKVGDIDEVAKLTNPEIGIITSIGPCHLETFKSIDNIMRTKYELIENLPDDGVAIFNYDNEYVKKLADKTFKEKILYGIENIEDTDVFATDIKVSSKGSTFSLCINGLGTIECETRLLGAHNIHNILAGAAIAKVMGLTLQEIKMGISKIESVEHRLQLINPGTGVIVIDDAFNSNPDGAKAALDVLDSFKDNRKIIVTPGMVELGEIEEEENEKFGENIAKVCDIAILVGKKRTTPIYNGLKRKTFNEDNLYVVNSLDEASELMKTLTKVGDVVLFENDLPDTYNEK</sequence>
<reference evidence="7 8" key="1">
    <citation type="submission" date="2019-07" db="EMBL/GenBank/DDBJ databases">
        <title>Genomic Encyclopedia of Type Strains, Phase I: the one thousand microbial genomes (KMG-I) project.</title>
        <authorList>
            <person name="Kyrpides N."/>
        </authorList>
    </citation>
    <scope>NUCLEOTIDE SEQUENCE [LARGE SCALE GENOMIC DNA]</scope>
    <source>
        <strain evidence="7 8">DSM 13558</strain>
    </source>
</reference>
<protein>
    <submittedName>
        <fullName evidence="7">UDP-N-acetylmuramoyl-tripeptide--D-alanyl-D-alanine ligase</fullName>
    </submittedName>
</protein>
<feature type="transmembrane region" description="Helical" evidence="4">
    <location>
        <begin position="145"/>
        <end position="171"/>
    </location>
</feature>
<keyword evidence="4" id="KW-0472">Membrane</keyword>
<dbReference type="GO" id="GO:0005524">
    <property type="term" value="F:ATP binding"/>
    <property type="evidence" value="ECO:0007669"/>
    <property type="project" value="UniProtKB-KW"/>
</dbReference>
<keyword evidence="3" id="KW-0067">ATP-binding</keyword>
<dbReference type="InterPro" id="IPR051046">
    <property type="entry name" value="MurCDEF_CellWall_CoF430Synth"/>
</dbReference>
<evidence type="ECO:0000256" key="1">
    <source>
        <dbReference type="ARBA" id="ARBA00022598"/>
    </source>
</evidence>
<keyword evidence="1 7" id="KW-0436">Ligase</keyword>
<dbReference type="InterPro" id="IPR036565">
    <property type="entry name" value="Mur-like_cat_sf"/>
</dbReference>
<feature type="transmembrane region" description="Helical" evidence="4">
    <location>
        <begin position="6"/>
        <end position="24"/>
    </location>
</feature>
<evidence type="ECO:0000256" key="4">
    <source>
        <dbReference type="SAM" id="Phobius"/>
    </source>
</evidence>
<dbReference type="PANTHER" id="PTHR43024">
    <property type="entry name" value="UDP-N-ACETYLMURAMOYL-TRIPEPTIDE--D-ALANYL-D-ALANINE LIGASE"/>
    <property type="match status" value="1"/>
</dbReference>
<dbReference type="InterPro" id="IPR013221">
    <property type="entry name" value="Mur_ligase_cen"/>
</dbReference>
<dbReference type="Gene3D" id="3.90.190.20">
    <property type="entry name" value="Mur ligase, C-terminal domain"/>
    <property type="match status" value="1"/>
</dbReference>
<comment type="caution">
    <text evidence="7">The sequence shown here is derived from an EMBL/GenBank/DDBJ whole genome shotgun (WGS) entry which is preliminary data.</text>
</comment>
<feature type="domain" description="Mur ligase central" evidence="6">
    <location>
        <begin position="201"/>
        <end position="391"/>
    </location>
</feature>
<evidence type="ECO:0000256" key="3">
    <source>
        <dbReference type="ARBA" id="ARBA00022840"/>
    </source>
</evidence>